<dbReference type="Pfam" id="PF04076">
    <property type="entry name" value="BOF"/>
    <property type="match status" value="1"/>
</dbReference>
<dbReference type="SUPFAM" id="SSF101756">
    <property type="entry name" value="Hypothetical protein YgiW"/>
    <property type="match status" value="1"/>
</dbReference>
<reference evidence="3 4" key="1">
    <citation type="submission" date="2019-11" db="EMBL/GenBank/DDBJ databases">
        <title>Pseudodesulfovibrio alkaliphilus, sp. nov., an alkaliphilic sulfate-reducing bacteria from mud volcano of Taman peninsula, Russia.</title>
        <authorList>
            <person name="Frolova A."/>
            <person name="Merkel A.Y."/>
            <person name="Slobodkin A.I."/>
        </authorList>
    </citation>
    <scope>NUCLEOTIDE SEQUENCE [LARGE SCALE GENOMIC DNA]</scope>
    <source>
        <strain evidence="3 4">F-1</strain>
    </source>
</reference>
<sequence>MLRVSMVLALSLLVATVAISAELSQSVGSEPATAGPFVARTVAQAKAAGVDTRVVLTGRVVKVIKADEFLMADDTGELLVFTPKGALEGLDAAGSVVEVIGRIDQNFMYTEIQAESVRIIP</sequence>
<dbReference type="Proteomes" id="UP000461162">
    <property type="component" value="Unassembled WGS sequence"/>
</dbReference>
<dbReference type="Gene3D" id="2.40.50.200">
    <property type="entry name" value="Bacterial OB-fold"/>
    <property type="match status" value="1"/>
</dbReference>
<accession>A0A7K1KQ16</accession>
<dbReference type="InterPro" id="IPR005220">
    <property type="entry name" value="CarO-like"/>
</dbReference>
<feature type="signal peptide" evidence="2">
    <location>
        <begin position="1"/>
        <end position="20"/>
    </location>
</feature>
<dbReference type="RefSeq" id="WP_155934585.1">
    <property type="nucleotide sequence ID" value="NZ_WODC01000006.1"/>
</dbReference>
<feature type="chain" id="PRO_5029774207" evidence="2">
    <location>
        <begin position="21"/>
        <end position="121"/>
    </location>
</feature>
<comment type="caution">
    <text evidence="3">The sequence shown here is derived from an EMBL/GenBank/DDBJ whole genome shotgun (WGS) entry which is preliminary data.</text>
</comment>
<evidence type="ECO:0000313" key="3">
    <source>
        <dbReference type="EMBL" id="MUM77961.1"/>
    </source>
</evidence>
<dbReference type="EMBL" id="WODC01000006">
    <property type="protein sequence ID" value="MUM77961.1"/>
    <property type="molecule type" value="Genomic_DNA"/>
</dbReference>
<keyword evidence="4" id="KW-1185">Reference proteome</keyword>
<name>A0A7K1KQ16_9BACT</name>
<organism evidence="3 4">
    <name type="scientific">Pseudodesulfovibrio alkaliphilus</name>
    <dbReference type="NCBI Taxonomy" id="2661613"/>
    <lineage>
        <taxon>Bacteria</taxon>
        <taxon>Pseudomonadati</taxon>
        <taxon>Thermodesulfobacteriota</taxon>
        <taxon>Desulfovibrionia</taxon>
        <taxon>Desulfovibrionales</taxon>
        <taxon>Desulfovibrionaceae</taxon>
    </lineage>
</organism>
<proteinExistence type="predicted"/>
<evidence type="ECO:0000256" key="1">
    <source>
        <dbReference type="ARBA" id="ARBA00022729"/>
    </source>
</evidence>
<keyword evidence="1 2" id="KW-0732">Signal</keyword>
<protein>
    <submittedName>
        <fullName evidence="3">NirD/YgiW/YdeI family stress tolerance protein</fullName>
    </submittedName>
</protein>
<gene>
    <name evidence="3" type="ORF">GKC30_09975</name>
</gene>
<evidence type="ECO:0000313" key="4">
    <source>
        <dbReference type="Proteomes" id="UP000461162"/>
    </source>
</evidence>
<evidence type="ECO:0000256" key="2">
    <source>
        <dbReference type="SAM" id="SignalP"/>
    </source>
</evidence>
<dbReference type="AlphaFoldDB" id="A0A7K1KQ16"/>
<dbReference type="InterPro" id="IPR036700">
    <property type="entry name" value="BOBF_sf"/>
</dbReference>
<dbReference type="NCBIfam" id="NF033674">
    <property type="entry name" value="stress_OB_fold"/>
    <property type="match status" value="1"/>
</dbReference>